<keyword evidence="5 7" id="KW-0413">Isomerase</keyword>
<dbReference type="Proteomes" id="UP000006201">
    <property type="component" value="Unassembled WGS sequence"/>
</dbReference>
<dbReference type="InterPro" id="IPR018187">
    <property type="entry name" value="Asp/Glu_racemase_AS_1"/>
</dbReference>
<keyword evidence="3 7" id="KW-0133">Cell shape</keyword>
<keyword evidence="6 7" id="KW-0961">Cell wall biogenesis/degradation</keyword>
<feature type="binding site" evidence="7">
    <location>
        <begin position="44"/>
        <end position="45"/>
    </location>
    <ligand>
        <name>substrate</name>
    </ligand>
</feature>
<comment type="pathway">
    <text evidence="7">Cell wall biogenesis; peptidoglycan biosynthesis.</text>
</comment>
<dbReference type="PANTHER" id="PTHR21198">
    <property type="entry name" value="GLUTAMATE RACEMASE"/>
    <property type="match status" value="1"/>
</dbReference>
<feature type="active site" description="Proton donor/acceptor" evidence="7">
    <location>
        <position position="77"/>
    </location>
</feature>
<feature type="binding site" evidence="7">
    <location>
        <begin position="12"/>
        <end position="13"/>
    </location>
    <ligand>
        <name>substrate</name>
    </ligand>
</feature>
<dbReference type="GO" id="GO:0071555">
    <property type="term" value="P:cell wall organization"/>
    <property type="evidence" value="ECO:0007669"/>
    <property type="project" value="UniProtKB-KW"/>
</dbReference>
<comment type="catalytic activity">
    <reaction evidence="1 7">
        <text>L-glutamate = D-glutamate</text>
        <dbReference type="Rhea" id="RHEA:12813"/>
        <dbReference type="ChEBI" id="CHEBI:29985"/>
        <dbReference type="ChEBI" id="CHEBI:29986"/>
        <dbReference type="EC" id="5.1.1.3"/>
    </reaction>
</comment>
<dbReference type="GO" id="GO:0008360">
    <property type="term" value="P:regulation of cell shape"/>
    <property type="evidence" value="ECO:0007669"/>
    <property type="project" value="UniProtKB-KW"/>
</dbReference>
<sequence length="269" mass="29815">MISLQPHIVVFDSGIGGTTVLEHIQAAYPFAQYSYLMDNLFMPYGNLTIEVLQQRLLAKLKTVQEQFVKIDIIVIACNTASTQTLDFLRSYTDIPIVGVVPAIKPACLQSSTGSVGLLATPGTIKNVYTQSLINAHSNNVKVHLYGSTRLVSLAEDKFWFGVVSIDDVAEELERLKIEQSIDHLILGCTHFPFLKSELAQLLSPSMKIIDSGAAIANRVSFLLSENGWVKDDAQNEVIKKPLRYYATAPTLSNKITVEQIKLIDPQFHH</sequence>
<evidence type="ECO:0000256" key="4">
    <source>
        <dbReference type="ARBA" id="ARBA00022984"/>
    </source>
</evidence>
<accession>A4CFR3</accession>
<dbReference type="PROSITE" id="PS00924">
    <property type="entry name" value="ASP_GLU_RACEMASE_2"/>
    <property type="match status" value="1"/>
</dbReference>
<dbReference type="PROSITE" id="PS00923">
    <property type="entry name" value="ASP_GLU_RACEMASE_1"/>
    <property type="match status" value="1"/>
</dbReference>
<dbReference type="PANTHER" id="PTHR21198:SF2">
    <property type="entry name" value="GLUTAMATE RACEMASE"/>
    <property type="match status" value="1"/>
</dbReference>
<evidence type="ECO:0000256" key="6">
    <source>
        <dbReference type="ARBA" id="ARBA00023316"/>
    </source>
</evidence>
<dbReference type="InterPro" id="IPR001920">
    <property type="entry name" value="Asp/Glu_race"/>
</dbReference>
<dbReference type="UniPathway" id="UPA00219"/>
<organism evidence="8 9">
    <name type="scientific">Pseudoalteromonas tunicata D2</name>
    <dbReference type="NCBI Taxonomy" id="87626"/>
    <lineage>
        <taxon>Bacteria</taxon>
        <taxon>Pseudomonadati</taxon>
        <taxon>Pseudomonadota</taxon>
        <taxon>Gammaproteobacteria</taxon>
        <taxon>Alteromonadales</taxon>
        <taxon>Pseudoalteromonadaceae</taxon>
        <taxon>Pseudoalteromonas</taxon>
    </lineage>
</organism>
<comment type="function">
    <text evidence="7">Provides the (R)-glutamate required for cell wall biosynthesis.</text>
</comment>
<dbReference type="RefSeq" id="WP_009839352.1">
    <property type="nucleotide sequence ID" value="NZ_AAOH01000015.1"/>
</dbReference>
<dbReference type="Gene3D" id="3.40.50.1860">
    <property type="match status" value="2"/>
</dbReference>
<evidence type="ECO:0000313" key="9">
    <source>
        <dbReference type="Proteomes" id="UP000006201"/>
    </source>
</evidence>
<proteinExistence type="inferred from homology"/>
<protein>
    <recommendedName>
        <fullName evidence="2 7">Glutamate racemase</fullName>
        <ecNumber evidence="2 7">5.1.1.3</ecNumber>
    </recommendedName>
</protein>
<dbReference type="GO" id="GO:0008881">
    <property type="term" value="F:glutamate racemase activity"/>
    <property type="evidence" value="ECO:0007669"/>
    <property type="project" value="UniProtKB-UniRule"/>
</dbReference>
<comment type="similarity">
    <text evidence="7">Belongs to the aspartate/glutamate racemases family.</text>
</comment>
<dbReference type="GO" id="GO:0009252">
    <property type="term" value="P:peptidoglycan biosynthetic process"/>
    <property type="evidence" value="ECO:0007669"/>
    <property type="project" value="UniProtKB-UniRule"/>
</dbReference>
<dbReference type="HAMAP" id="MF_00258">
    <property type="entry name" value="Glu_racemase"/>
    <property type="match status" value="1"/>
</dbReference>
<gene>
    <name evidence="7" type="primary">murI</name>
    <name evidence="8" type="ORF">PTD2_09602</name>
</gene>
<evidence type="ECO:0000256" key="7">
    <source>
        <dbReference type="HAMAP-Rule" id="MF_00258"/>
    </source>
</evidence>
<dbReference type="Pfam" id="PF01177">
    <property type="entry name" value="Asp_Glu_race"/>
    <property type="match status" value="1"/>
</dbReference>
<dbReference type="InterPro" id="IPR004391">
    <property type="entry name" value="Glu_race"/>
</dbReference>
<dbReference type="InterPro" id="IPR033134">
    <property type="entry name" value="Asp/Glu_racemase_AS_2"/>
</dbReference>
<dbReference type="EC" id="5.1.1.3" evidence="2 7"/>
<evidence type="ECO:0000256" key="1">
    <source>
        <dbReference type="ARBA" id="ARBA00001602"/>
    </source>
</evidence>
<feature type="binding site" evidence="7">
    <location>
        <begin position="189"/>
        <end position="190"/>
    </location>
    <ligand>
        <name>substrate</name>
    </ligand>
</feature>
<dbReference type="NCBIfam" id="TIGR00067">
    <property type="entry name" value="glut_race"/>
    <property type="match status" value="1"/>
</dbReference>
<dbReference type="AlphaFoldDB" id="A4CFR3"/>
<name>A4CFR3_9GAMM</name>
<evidence type="ECO:0000256" key="3">
    <source>
        <dbReference type="ARBA" id="ARBA00022960"/>
    </source>
</evidence>
<reference evidence="8 9" key="1">
    <citation type="submission" date="2006-02" db="EMBL/GenBank/DDBJ databases">
        <authorList>
            <person name="Moran M.A."/>
            <person name="Kjelleberg S."/>
            <person name="Egan S."/>
            <person name="Saunders N."/>
            <person name="Thomas T."/>
            <person name="Ferriera S."/>
            <person name="Johnson J."/>
            <person name="Kravitz S."/>
            <person name="Halpern A."/>
            <person name="Remington K."/>
            <person name="Beeson K."/>
            <person name="Tran B."/>
            <person name="Rogers Y.-H."/>
            <person name="Friedman R."/>
            <person name="Venter J.C."/>
        </authorList>
    </citation>
    <scope>NUCLEOTIDE SEQUENCE [LARGE SCALE GENOMIC DNA]</scope>
    <source>
        <strain evidence="8 9">D2</strain>
    </source>
</reference>
<evidence type="ECO:0000313" key="8">
    <source>
        <dbReference type="EMBL" id="EAR26401.1"/>
    </source>
</evidence>
<dbReference type="SUPFAM" id="SSF53681">
    <property type="entry name" value="Aspartate/glutamate racemase"/>
    <property type="match status" value="2"/>
</dbReference>
<dbReference type="eggNOG" id="COG0796">
    <property type="taxonomic scope" value="Bacteria"/>
</dbReference>
<dbReference type="FunFam" id="3.40.50.1860:FF:000001">
    <property type="entry name" value="Glutamate racemase"/>
    <property type="match status" value="1"/>
</dbReference>
<dbReference type="STRING" id="87626.PTD2_09602"/>
<evidence type="ECO:0000256" key="5">
    <source>
        <dbReference type="ARBA" id="ARBA00023235"/>
    </source>
</evidence>
<evidence type="ECO:0000256" key="2">
    <source>
        <dbReference type="ARBA" id="ARBA00013090"/>
    </source>
</evidence>
<dbReference type="EMBL" id="AAOH01000015">
    <property type="protein sequence ID" value="EAR26401.1"/>
    <property type="molecule type" value="Genomic_DNA"/>
</dbReference>
<dbReference type="HOGENOM" id="CLU_052344_2_0_6"/>
<feature type="binding site" evidence="7">
    <location>
        <begin position="78"/>
        <end position="79"/>
    </location>
    <ligand>
        <name>substrate</name>
    </ligand>
</feature>
<feature type="active site" description="Proton donor/acceptor" evidence="7">
    <location>
        <position position="188"/>
    </location>
</feature>
<keyword evidence="9" id="KW-1185">Reference proteome</keyword>
<dbReference type="InterPro" id="IPR015942">
    <property type="entry name" value="Asp/Glu/hydantoin_racemase"/>
</dbReference>
<comment type="caution">
    <text evidence="8">The sequence shown here is derived from an EMBL/GenBank/DDBJ whole genome shotgun (WGS) entry which is preliminary data.</text>
</comment>
<keyword evidence="4 7" id="KW-0573">Peptidoglycan synthesis</keyword>